<keyword evidence="3" id="KW-1185">Reference proteome</keyword>
<name>A0A7J7FWF8_CAMSI</name>
<feature type="compositionally biased region" description="Basic residues" evidence="1">
    <location>
        <begin position="1"/>
        <end position="16"/>
    </location>
</feature>
<reference evidence="3" key="1">
    <citation type="journal article" date="2020" name="Nat. Commun.">
        <title>Genome assembly of wild tea tree DASZ reveals pedigree and selection history of tea varieties.</title>
        <authorList>
            <person name="Zhang W."/>
            <person name="Zhang Y."/>
            <person name="Qiu H."/>
            <person name="Guo Y."/>
            <person name="Wan H."/>
            <person name="Zhang X."/>
            <person name="Scossa F."/>
            <person name="Alseekh S."/>
            <person name="Zhang Q."/>
            <person name="Wang P."/>
            <person name="Xu L."/>
            <person name="Schmidt M.H."/>
            <person name="Jia X."/>
            <person name="Li D."/>
            <person name="Zhu A."/>
            <person name="Guo F."/>
            <person name="Chen W."/>
            <person name="Ni D."/>
            <person name="Usadel B."/>
            <person name="Fernie A.R."/>
            <person name="Wen W."/>
        </authorList>
    </citation>
    <scope>NUCLEOTIDE SEQUENCE [LARGE SCALE GENOMIC DNA]</scope>
    <source>
        <strain evidence="3">cv. G240</strain>
    </source>
</reference>
<proteinExistence type="predicted"/>
<gene>
    <name evidence="2" type="ORF">HYC85_028894</name>
</gene>
<feature type="region of interest" description="Disordered" evidence="1">
    <location>
        <begin position="1"/>
        <end position="24"/>
    </location>
</feature>
<evidence type="ECO:0000313" key="2">
    <source>
        <dbReference type="EMBL" id="KAF5932723.1"/>
    </source>
</evidence>
<dbReference type="AlphaFoldDB" id="A0A7J7FWF8"/>
<comment type="caution">
    <text evidence="2">The sequence shown here is derived from an EMBL/GenBank/DDBJ whole genome shotgun (WGS) entry which is preliminary data.</text>
</comment>
<dbReference type="Proteomes" id="UP000593564">
    <property type="component" value="Unassembled WGS sequence"/>
</dbReference>
<reference evidence="2 3" key="2">
    <citation type="submission" date="2020-07" db="EMBL/GenBank/DDBJ databases">
        <title>Genome assembly of wild tea tree DASZ reveals pedigree and selection history of tea varieties.</title>
        <authorList>
            <person name="Zhang W."/>
        </authorList>
    </citation>
    <scope>NUCLEOTIDE SEQUENCE [LARGE SCALE GENOMIC DNA]</scope>
    <source>
        <strain evidence="3">cv. G240</strain>
        <tissue evidence="2">Leaf</tissue>
    </source>
</reference>
<evidence type="ECO:0000313" key="3">
    <source>
        <dbReference type="Proteomes" id="UP000593564"/>
    </source>
</evidence>
<dbReference type="EMBL" id="JACBKZ010000014">
    <property type="protein sequence ID" value="KAF5932723.1"/>
    <property type="molecule type" value="Genomic_DNA"/>
</dbReference>
<evidence type="ECO:0000256" key="1">
    <source>
        <dbReference type="SAM" id="MobiDB-lite"/>
    </source>
</evidence>
<organism evidence="2 3">
    <name type="scientific">Camellia sinensis</name>
    <name type="common">Tea plant</name>
    <name type="synonym">Thea sinensis</name>
    <dbReference type="NCBI Taxonomy" id="4442"/>
    <lineage>
        <taxon>Eukaryota</taxon>
        <taxon>Viridiplantae</taxon>
        <taxon>Streptophyta</taxon>
        <taxon>Embryophyta</taxon>
        <taxon>Tracheophyta</taxon>
        <taxon>Spermatophyta</taxon>
        <taxon>Magnoliopsida</taxon>
        <taxon>eudicotyledons</taxon>
        <taxon>Gunneridae</taxon>
        <taxon>Pentapetalae</taxon>
        <taxon>asterids</taxon>
        <taxon>Ericales</taxon>
        <taxon>Theaceae</taxon>
        <taxon>Camellia</taxon>
    </lineage>
</organism>
<accession>A0A7J7FWF8</accession>
<protein>
    <submittedName>
        <fullName evidence="2">Uncharacterized protein</fullName>
    </submittedName>
</protein>
<sequence>MKRKSKRRKEMKRKEKKNIARKVENPQRAALAKVRAQKERVNIRVYLNPNYISLDSHVGIRRQLHSEAHP</sequence>